<proteinExistence type="predicted"/>
<dbReference type="RefSeq" id="WP_378180216.1">
    <property type="nucleotide sequence ID" value="NZ_JBHTCR010000006.1"/>
</dbReference>
<gene>
    <name evidence="1" type="ORF">ACFQO9_13880</name>
</gene>
<sequence>MTRNGHKIVFTEDESVIITDKSGNEIHLDTTGSNITITAPETMTLNCKNMNINVGENMTVTLDIEVEELEALTSDATEVLFESSNLDLTITPDSLLLSSLISGGKNTKSLGGSDSKDYYLATNQVKVKCNKAFMKNEQIKVFAKLKDPTSGIEDKKEVGKMMVMKNSDQSKYTINVYVIKAFLSDNPTFGETVIDSEFSKIGGLAGLEKYLNENSFHQGLIQVKLIDKDGAGNVLKMPLSTNTFETANLGRSPNPSVVPDSKYSGIKGIISNRSTFEVHSGKSVDLFNIQFGLLYGNIAKQKCILLYLCPLKTPTAGGSSYNNPLNNKHCIIFKSNLDHLPSYAHEMAHTLGLEHTFKEGQAVQQKITEAQSKLTEYRRKQNLERTKKTEHLRTNQAYYNTHPTEKATAIKTLDQNIHSYNDIIKHYEDELNILGKNPHKFEDRKTENIMDYDLNNQKTFFKWQWKVIEEEAKTYYH</sequence>
<evidence type="ECO:0000313" key="2">
    <source>
        <dbReference type="Proteomes" id="UP001596550"/>
    </source>
</evidence>
<reference evidence="2" key="1">
    <citation type="journal article" date="2019" name="Int. J. Syst. Evol. Microbiol.">
        <title>The Global Catalogue of Microorganisms (GCM) 10K type strain sequencing project: providing services to taxonomists for standard genome sequencing and annotation.</title>
        <authorList>
            <consortium name="The Broad Institute Genomics Platform"/>
            <consortium name="The Broad Institute Genome Sequencing Center for Infectious Disease"/>
            <person name="Wu L."/>
            <person name="Ma J."/>
        </authorList>
    </citation>
    <scope>NUCLEOTIDE SEQUENCE [LARGE SCALE GENOMIC DNA]</scope>
    <source>
        <strain evidence="2">CCUG 54781</strain>
    </source>
</reference>
<organism evidence="1 2">
    <name type="scientific">Chryseobacterium zhengzhouense</name>
    <dbReference type="NCBI Taxonomy" id="1636086"/>
    <lineage>
        <taxon>Bacteria</taxon>
        <taxon>Pseudomonadati</taxon>
        <taxon>Bacteroidota</taxon>
        <taxon>Flavobacteriia</taxon>
        <taxon>Flavobacteriales</taxon>
        <taxon>Weeksellaceae</taxon>
        <taxon>Chryseobacterium group</taxon>
        <taxon>Chryseobacterium</taxon>
    </lineage>
</organism>
<evidence type="ECO:0000313" key="1">
    <source>
        <dbReference type="EMBL" id="MFC7347811.1"/>
    </source>
</evidence>
<dbReference type="Proteomes" id="UP001596550">
    <property type="component" value="Unassembled WGS sequence"/>
</dbReference>
<accession>A0ABW2M4G9</accession>
<dbReference type="SUPFAM" id="SSF55486">
    <property type="entry name" value="Metalloproteases ('zincins'), catalytic domain"/>
    <property type="match status" value="1"/>
</dbReference>
<protein>
    <submittedName>
        <fullName evidence="1">Uncharacterized protein</fullName>
    </submittedName>
</protein>
<name>A0ABW2M4G9_9FLAO</name>
<comment type="caution">
    <text evidence="1">The sequence shown here is derived from an EMBL/GenBank/DDBJ whole genome shotgun (WGS) entry which is preliminary data.</text>
</comment>
<dbReference type="EMBL" id="JBHTCR010000006">
    <property type="protein sequence ID" value="MFC7347811.1"/>
    <property type="molecule type" value="Genomic_DNA"/>
</dbReference>
<keyword evidence="2" id="KW-1185">Reference proteome</keyword>